<feature type="domain" description="Secretion system C-terminal sorting" evidence="1">
    <location>
        <begin position="372"/>
        <end position="455"/>
    </location>
</feature>
<evidence type="ECO:0000259" key="1">
    <source>
        <dbReference type="Pfam" id="PF18962"/>
    </source>
</evidence>
<dbReference type="InterPro" id="IPR036278">
    <property type="entry name" value="Sialidase_sf"/>
</dbReference>
<reference evidence="2" key="1">
    <citation type="journal article" date="2020" name="mSystems">
        <title>Genome- and Community-Level Interaction Insights into Carbon Utilization and Element Cycling Functions of Hydrothermarchaeota in Hydrothermal Sediment.</title>
        <authorList>
            <person name="Zhou Z."/>
            <person name="Liu Y."/>
            <person name="Xu W."/>
            <person name="Pan J."/>
            <person name="Luo Z.H."/>
            <person name="Li M."/>
        </authorList>
    </citation>
    <scope>NUCLEOTIDE SEQUENCE [LARGE SCALE GENOMIC DNA]</scope>
    <source>
        <strain evidence="2">SpSt-258</strain>
    </source>
</reference>
<organism evidence="2">
    <name type="scientific">candidate division WOR-3 bacterium</name>
    <dbReference type="NCBI Taxonomy" id="2052148"/>
    <lineage>
        <taxon>Bacteria</taxon>
        <taxon>Bacteria division WOR-3</taxon>
    </lineage>
</organism>
<dbReference type="CDD" id="cd15482">
    <property type="entry name" value="Sialidase_non-viral"/>
    <property type="match status" value="1"/>
</dbReference>
<sequence>MTYRPGYSYAPRAACCGDTIHLVWWESYAHEEIFYKRSTDAGLTWSEDVMLSVEDGQSSTLPQIVVSGNTVHVIWNEDDYGTLYRRSTDGGTNWEPIDSIIPGMVYSSIQAIGSVVYIAGTIGSLGVLRFTKSYNGGNTWQPIIQITKADAWPRIRVITGDTLGLVVSYDNGPAPVCQEVYRVLSYNGGDSWLDSMMISQLDSAGSQHPAMDTDDSGGIHITWYDYKYSPYSWTGDIFFRASRDSGNTWEEIDSLTVMHRAVASDILAEGNNLHLVWEDDRNGFDDNFEIYYRMSTDLGRTWLPEERLTYAPCWSKWPSLACGGGYLHLFWVDLRDDPTNRVGEIYYKRKDLSVSVAERNIKPINSAFDIDVYPNPFKEKAVIRYRIPDTGYMIEDFSIRIFDVLGKEVMFYGSKKEEVGSVKDEGIIIDTKDLPGGVYFVKFGFGDIYEVKKVVRLE</sequence>
<dbReference type="Gene3D" id="2.120.10.10">
    <property type="match status" value="2"/>
</dbReference>
<dbReference type="EMBL" id="DSKY01000020">
    <property type="protein sequence ID" value="HDY59491.1"/>
    <property type="molecule type" value="Genomic_DNA"/>
</dbReference>
<protein>
    <submittedName>
        <fullName evidence="2">T9SS type A sorting domain-containing protein</fullName>
    </submittedName>
</protein>
<dbReference type="AlphaFoldDB" id="A0A7V1EID3"/>
<gene>
    <name evidence="2" type="ORF">ENP86_08070</name>
</gene>
<dbReference type="NCBIfam" id="TIGR04183">
    <property type="entry name" value="Por_Secre_tail"/>
    <property type="match status" value="1"/>
</dbReference>
<comment type="caution">
    <text evidence="2">The sequence shown here is derived from an EMBL/GenBank/DDBJ whole genome shotgun (WGS) entry which is preliminary data.</text>
</comment>
<dbReference type="Pfam" id="PF18962">
    <property type="entry name" value="Por_Secre_tail"/>
    <property type="match status" value="1"/>
</dbReference>
<accession>A0A7V1EID3</accession>
<proteinExistence type="predicted"/>
<dbReference type="SUPFAM" id="SSF50939">
    <property type="entry name" value="Sialidases"/>
    <property type="match status" value="1"/>
</dbReference>
<dbReference type="InterPro" id="IPR026444">
    <property type="entry name" value="Secre_tail"/>
</dbReference>
<name>A0A7V1EID3_UNCW3</name>
<evidence type="ECO:0000313" key="2">
    <source>
        <dbReference type="EMBL" id="HDY59491.1"/>
    </source>
</evidence>